<dbReference type="PANTHER" id="PTHR36710">
    <property type="entry name" value="PECTINESTERASE INHIBITOR-LIKE"/>
    <property type="match status" value="1"/>
</dbReference>
<organism evidence="6 7">
    <name type="scientific">Oldenlandia corymbosa var. corymbosa</name>
    <dbReference type="NCBI Taxonomy" id="529605"/>
    <lineage>
        <taxon>Eukaryota</taxon>
        <taxon>Viridiplantae</taxon>
        <taxon>Streptophyta</taxon>
        <taxon>Embryophyta</taxon>
        <taxon>Tracheophyta</taxon>
        <taxon>Spermatophyta</taxon>
        <taxon>Magnoliopsida</taxon>
        <taxon>eudicotyledons</taxon>
        <taxon>Gunneridae</taxon>
        <taxon>Pentapetalae</taxon>
        <taxon>asterids</taxon>
        <taxon>lamiids</taxon>
        <taxon>Gentianales</taxon>
        <taxon>Rubiaceae</taxon>
        <taxon>Rubioideae</taxon>
        <taxon>Spermacoceae</taxon>
        <taxon>Hedyotis-Oldenlandia complex</taxon>
        <taxon>Oldenlandia</taxon>
    </lineage>
</organism>
<reference evidence="6" key="1">
    <citation type="submission" date="2023-03" db="EMBL/GenBank/DDBJ databases">
        <authorList>
            <person name="Julca I."/>
        </authorList>
    </citation>
    <scope>NUCLEOTIDE SEQUENCE</scope>
</reference>
<dbReference type="SMART" id="SM00856">
    <property type="entry name" value="PMEI"/>
    <property type="match status" value="1"/>
</dbReference>
<dbReference type="EMBL" id="OX459119">
    <property type="protein sequence ID" value="CAI9094410.1"/>
    <property type="molecule type" value="Genomic_DNA"/>
</dbReference>
<evidence type="ECO:0000313" key="7">
    <source>
        <dbReference type="Proteomes" id="UP001161247"/>
    </source>
</evidence>
<dbReference type="Gene3D" id="1.20.140.40">
    <property type="entry name" value="Invertase/pectin methylesterase inhibitor family protein"/>
    <property type="match status" value="1"/>
</dbReference>
<feature type="transmembrane region" description="Helical" evidence="4">
    <location>
        <begin position="7"/>
        <end position="25"/>
    </location>
</feature>
<keyword evidence="7" id="KW-1185">Reference proteome</keyword>
<keyword evidence="4" id="KW-0472">Membrane</keyword>
<protein>
    <submittedName>
        <fullName evidence="6">OLC1v1030142C1</fullName>
    </submittedName>
</protein>
<dbReference type="InterPro" id="IPR052421">
    <property type="entry name" value="PCW_Enzyme_Inhibitor"/>
</dbReference>
<evidence type="ECO:0000256" key="2">
    <source>
        <dbReference type="ARBA" id="ARBA00023157"/>
    </source>
</evidence>
<dbReference type="SUPFAM" id="SSF101148">
    <property type="entry name" value="Plant invertase/pectin methylesterase inhibitor"/>
    <property type="match status" value="1"/>
</dbReference>
<keyword evidence="2" id="KW-1015">Disulfide bond</keyword>
<dbReference type="Proteomes" id="UP001161247">
    <property type="component" value="Chromosome 2"/>
</dbReference>
<keyword evidence="1" id="KW-0732">Signal</keyword>
<dbReference type="Pfam" id="PF04043">
    <property type="entry name" value="PMEI"/>
    <property type="match status" value="1"/>
</dbReference>
<gene>
    <name evidence="6" type="ORF">OLC1_LOCUS5578</name>
</gene>
<sequence>MAQILQSYAIIVIAAFTITSFLPLGSSDIIEITCQKTPNVQLCDNILRNDPKSSTANLNGLTLIIINSLASRSNYTLKMIDQMLKDRPELKSPLTECWNDYNVISTFFILDAIEAANNGDVQLGEESMYEVKDFAGQCDDQFKPNPSPFVNVHQMVSDMADVTSSMFSMMSM</sequence>
<dbReference type="PANTHER" id="PTHR36710:SF18">
    <property type="entry name" value="PECTINESTERASE INHIBITOR 5-RELATED"/>
    <property type="match status" value="1"/>
</dbReference>
<dbReference type="GO" id="GO:0004857">
    <property type="term" value="F:enzyme inhibitor activity"/>
    <property type="evidence" value="ECO:0007669"/>
    <property type="project" value="InterPro"/>
</dbReference>
<evidence type="ECO:0000259" key="5">
    <source>
        <dbReference type="SMART" id="SM00856"/>
    </source>
</evidence>
<name>A0AAV1CHD3_OLDCO</name>
<dbReference type="InterPro" id="IPR006501">
    <property type="entry name" value="Pectinesterase_inhib_dom"/>
</dbReference>
<proteinExistence type="inferred from homology"/>
<evidence type="ECO:0000256" key="1">
    <source>
        <dbReference type="ARBA" id="ARBA00022729"/>
    </source>
</evidence>
<dbReference type="InterPro" id="IPR035513">
    <property type="entry name" value="Invertase/methylesterase_inhib"/>
</dbReference>
<comment type="similarity">
    <text evidence="3">Belongs to the PMEI family.</text>
</comment>
<keyword evidence="4" id="KW-1133">Transmembrane helix</keyword>
<dbReference type="AlphaFoldDB" id="A0AAV1CHD3"/>
<evidence type="ECO:0000256" key="4">
    <source>
        <dbReference type="SAM" id="Phobius"/>
    </source>
</evidence>
<keyword evidence="4" id="KW-0812">Transmembrane</keyword>
<accession>A0AAV1CHD3</accession>
<evidence type="ECO:0000256" key="3">
    <source>
        <dbReference type="ARBA" id="ARBA00038471"/>
    </source>
</evidence>
<evidence type="ECO:0000313" key="6">
    <source>
        <dbReference type="EMBL" id="CAI9094410.1"/>
    </source>
</evidence>
<dbReference type="NCBIfam" id="TIGR01614">
    <property type="entry name" value="PME_inhib"/>
    <property type="match status" value="1"/>
</dbReference>
<feature type="domain" description="Pectinesterase inhibitor" evidence="5">
    <location>
        <begin position="25"/>
        <end position="166"/>
    </location>
</feature>